<evidence type="ECO:0000313" key="3">
    <source>
        <dbReference type="Proteomes" id="UP001432146"/>
    </source>
</evidence>
<feature type="region of interest" description="Disordered" evidence="1">
    <location>
        <begin position="1"/>
        <end position="79"/>
    </location>
</feature>
<protein>
    <submittedName>
        <fullName evidence="2">Uncharacterized protein</fullName>
    </submittedName>
</protein>
<proteinExistence type="predicted"/>
<accession>A0AAW0ZL50</accession>
<evidence type="ECO:0000256" key="1">
    <source>
        <dbReference type="SAM" id="MobiDB-lite"/>
    </source>
</evidence>
<comment type="caution">
    <text evidence="2">The sequence shown here is derived from an EMBL/GenBank/DDBJ whole genome shotgun (WGS) entry which is preliminary data.</text>
</comment>
<feature type="compositionally biased region" description="Polar residues" evidence="1">
    <location>
        <begin position="70"/>
        <end position="79"/>
    </location>
</feature>
<gene>
    <name evidence="2" type="ORF">QLX08_008456</name>
</gene>
<evidence type="ECO:0000313" key="2">
    <source>
        <dbReference type="EMBL" id="KAK9298144.1"/>
    </source>
</evidence>
<organism evidence="2 3">
    <name type="scientific">Tetragonisca angustula</name>
    <dbReference type="NCBI Taxonomy" id="166442"/>
    <lineage>
        <taxon>Eukaryota</taxon>
        <taxon>Metazoa</taxon>
        <taxon>Ecdysozoa</taxon>
        <taxon>Arthropoda</taxon>
        <taxon>Hexapoda</taxon>
        <taxon>Insecta</taxon>
        <taxon>Pterygota</taxon>
        <taxon>Neoptera</taxon>
        <taxon>Endopterygota</taxon>
        <taxon>Hymenoptera</taxon>
        <taxon>Apocrita</taxon>
        <taxon>Aculeata</taxon>
        <taxon>Apoidea</taxon>
        <taxon>Anthophila</taxon>
        <taxon>Apidae</taxon>
        <taxon>Tetragonisca</taxon>
    </lineage>
</organism>
<dbReference type="AlphaFoldDB" id="A0AAW0ZL50"/>
<name>A0AAW0ZL50_9HYME</name>
<keyword evidence="3" id="KW-1185">Reference proteome</keyword>
<sequence length="79" mass="9046">MATEEYANDTPPLKNREREETAKPSLSLPLYEKSQIYRSSKPDKDDPTGDDGDSDGEVKPYSPMYRVYTFTKSPQTEDH</sequence>
<dbReference type="Proteomes" id="UP001432146">
    <property type="component" value="Unassembled WGS sequence"/>
</dbReference>
<dbReference type="EMBL" id="JAWNGG020000181">
    <property type="protein sequence ID" value="KAK9298144.1"/>
    <property type="molecule type" value="Genomic_DNA"/>
</dbReference>
<reference evidence="2 3" key="1">
    <citation type="submission" date="2024-05" db="EMBL/GenBank/DDBJ databases">
        <title>The nuclear and mitochondrial genome assemblies of Tetragonisca angustula (Apidae: Meliponini), a tiny yet remarkable pollinator in the Neotropics.</title>
        <authorList>
            <person name="Ferrari R."/>
            <person name="Ricardo P.C."/>
            <person name="Dias F.C."/>
            <person name="Araujo N.S."/>
            <person name="Soares D.O."/>
            <person name="Zhou Q.-S."/>
            <person name="Zhu C.-D."/>
            <person name="Coutinho L."/>
            <person name="Airas M.C."/>
            <person name="Batista T.M."/>
        </authorList>
    </citation>
    <scope>NUCLEOTIDE SEQUENCE [LARGE SCALE GENOMIC DNA]</scope>
    <source>
        <strain evidence="2">ASF017062</strain>
        <tissue evidence="2">Abdomen</tissue>
    </source>
</reference>